<dbReference type="AlphaFoldDB" id="A0A3S0C813"/>
<dbReference type="EMBL" id="RQPJ01000003">
    <property type="protein sequence ID" value="RTE54145.1"/>
    <property type="molecule type" value="Genomic_DNA"/>
</dbReference>
<evidence type="ECO:0000313" key="1">
    <source>
        <dbReference type="EMBL" id="RTE54145.1"/>
    </source>
</evidence>
<organism evidence="1 2">
    <name type="scientific">Arenibacter aquaticus</name>
    <dbReference type="NCBI Taxonomy" id="2489054"/>
    <lineage>
        <taxon>Bacteria</taxon>
        <taxon>Pseudomonadati</taxon>
        <taxon>Bacteroidota</taxon>
        <taxon>Flavobacteriia</taxon>
        <taxon>Flavobacteriales</taxon>
        <taxon>Flavobacteriaceae</taxon>
        <taxon>Arenibacter</taxon>
    </lineage>
</organism>
<comment type="caution">
    <text evidence="1">The sequence shown here is derived from an EMBL/GenBank/DDBJ whole genome shotgun (WGS) entry which is preliminary data.</text>
</comment>
<dbReference type="RefSeq" id="WP_126162133.1">
    <property type="nucleotide sequence ID" value="NZ_RQPJ01000003.1"/>
</dbReference>
<name>A0A3S0C813_9FLAO</name>
<accession>A0A3S0C813</accession>
<protein>
    <submittedName>
        <fullName evidence="1">Uncharacterized protein</fullName>
    </submittedName>
</protein>
<dbReference type="OrthoDB" id="1376646at2"/>
<sequence>MRQLNTKELESKTHDYFLDVQYANPDDVKNKLTQLINFLSSQDISKNILDRITEDYLDLYQKLEPLNGKYL</sequence>
<keyword evidence="2" id="KW-1185">Reference proteome</keyword>
<dbReference type="Proteomes" id="UP000267585">
    <property type="component" value="Unassembled WGS sequence"/>
</dbReference>
<proteinExistence type="predicted"/>
<evidence type="ECO:0000313" key="2">
    <source>
        <dbReference type="Proteomes" id="UP000267585"/>
    </source>
</evidence>
<gene>
    <name evidence="1" type="ORF">EHW67_09490</name>
</gene>
<reference evidence="1 2" key="1">
    <citation type="submission" date="2018-11" db="EMBL/GenBank/DDBJ databases">
        <title>Arenibacter aquaticus sp.nov., a marine bacterium isolated from surface seawater in the South China Sea.</title>
        <authorList>
            <person name="Guo J."/>
            <person name="Sun J."/>
        </authorList>
    </citation>
    <scope>NUCLEOTIDE SEQUENCE [LARGE SCALE GENOMIC DNA]</scope>
    <source>
        <strain evidence="1 2">GUO666</strain>
    </source>
</reference>